<name>A0ABS0DKJ4_9NOCA</name>
<evidence type="ECO:0000259" key="2">
    <source>
        <dbReference type="PROSITE" id="PS50943"/>
    </source>
</evidence>
<dbReference type="InterPro" id="IPR001387">
    <property type="entry name" value="Cro/C1-type_HTH"/>
</dbReference>
<dbReference type="PROSITE" id="PS50943">
    <property type="entry name" value="HTH_CROC1"/>
    <property type="match status" value="1"/>
</dbReference>
<proteinExistence type="predicted"/>
<feature type="domain" description="HTH cro/C1-type" evidence="2">
    <location>
        <begin position="17"/>
        <end position="71"/>
    </location>
</feature>
<gene>
    <name evidence="3" type="ORF">IU449_26665</name>
</gene>
<dbReference type="Pfam" id="PF01381">
    <property type="entry name" value="HTH_3"/>
    <property type="match status" value="1"/>
</dbReference>
<evidence type="ECO:0000313" key="3">
    <source>
        <dbReference type="EMBL" id="MBF6358082.1"/>
    </source>
</evidence>
<organism evidence="3 4">
    <name type="scientific">Nocardia higoensis</name>
    <dbReference type="NCBI Taxonomy" id="228599"/>
    <lineage>
        <taxon>Bacteria</taxon>
        <taxon>Bacillati</taxon>
        <taxon>Actinomycetota</taxon>
        <taxon>Actinomycetes</taxon>
        <taxon>Mycobacteriales</taxon>
        <taxon>Nocardiaceae</taxon>
        <taxon>Nocardia</taxon>
    </lineage>
</organism>
<dbReference type="EMBL" id="JADLQN010000010">
    <property type="protein sequence ID" value="MBF6358082.1"/>
    <property type="molecule type" value="Genomic_DNA"/>
</dbReference>
<dbReference type="CDD" id="cd00093">
    <property type="entry name" value="HTH_XRE"/>
    <property type="match status" value="1"/>
</dbReference>
<keyword evidence="4" id="KW-1185">Reference proteome</keyword>
<sequence>MVERVSRDVNEALGRVVAERREEHGLTQRELWTAADMPKNSYVRLEKNQRDWTVNTLAHVAGILGASGSELLAEAEERAEREAREAAERERRARREDGGPWIAALSGD</sequence>
<evidence type="ECO:0000313" key="4">
    <source>
        <dbReference type="Proteomes" id="UP000707731"/>
    </source>
</evidence>
<dbReference type="Proteomes" id="UP000707731">
    <property type="component" value="Unassembled WGS sequence"/>
</dbReference>
<comment type="caution">
    <text evidence="3">The sequence shown here is derived from an EMBL/GenBank/DDBJ whole genome shotgun (WGS) entry which is preliminary data.</text>
</comment>
<dbReference type="Gene3D" id="1.10.260.40">
    <property type="entry name" value="lambda repressor-like DNA-binding domains"/>
    <property type="match status" value="1"/>
</dbReference>
<feature type="region of interest" description="Disordered" evidence="1">
    <location>
        <begin position="76"/>
        <end position="108"/>
    </location>
</feature>
<evidence type="ECO:0000256" key="1">
    <source>
        <dbReference type="SAM" id="MobiDB-lite"/>
    </source>
</evidence>
<accession>A0ABS0DKJ4</accession>
<dbReference type="InterPro" id="IPR010982">
    <property type="entry name" value="Lambda_DNA-bd_dom_sf"/>
</dbReference>
<protein>
    <submittedName>
        <fullName evidence="3">Helix-turn-helix transcriptional regulator</fullName>
    </submittedName>
</protein>
<dbReference type="SUPFAM" id="SSF47413">
    <property type="entry name" value="lambda repressor-like DNA-binding domains"/>
    <property type="match status" value="1"/>
</dbReference>
<dbReference type="SMART" id="SM00530">
    <property type="entry name" value="HTH_XRE"/>
    <property type="match status" value="1"/>
</dbReference>
<dbReference type="RefSeq" id="WP_195004924.1">
    <property type="nucleotide sequence ID" value="NZ_JADLQN010000010.1"/>
</dbReference>
<feature type="compositionally biased region" description="Basic and acidic residues" evidence="1">
    <location>
        <begin position="76"/>
        <end position="98"/>
    </location>
</feature>
<reference evidence="3 4" key="1">
    <citation type="submission" date="2020-10" db="EMBL/GenBank/DDBJ databases">
        <title>Identification of Nocardia species via Next-generation sequencing and recognition of intraspecies genetic diversity.</title>
        <authorList>
            <person name="Li P."/>
            <person name="Li P."/>
            <person name="Lu B."/>
        </authorList>
    </citation>
    <scope>NUCLEOTIDE SEQUENCE [LARGE SCALE GENOMIC DNA]</scope>
    <source>
        <strain evidence="3 4">BJ06-0143</strain>
    </source>
</reference>